<organism evidence="1 2">
    <name type="scientific">Mollisia scopiformis</name>
    <name type="common">Conifer needle endophyte fungus</name>
    <name type="synonym">Phialocephala scopiformis</name>
    <dbReference type="NCBI Taxonomy" id="149040"/>
    <lineage>
        <taxon>Eukaryota</taxon>
        <taxon>Fungi</taxon>
        <taxon>Dikarya</taxon>
        <taxon>Ascomycota</taxon>
        <taxon>Pezizomycotina</taxon>
        <taxon>Leotiomycetes</taxon>
        <taxon>Helotiales</taxon>
        <taxon>Mollisiaceae</taxon>
        <taxon>Mollisia</taxon>
    </lineage>
</organism>
<evidence type="ECO:0000313" key="2">
    <source>
        <dbReference type="Proteomes" id="UP000070700"/>
    </source>
</evidence>
<protein>
    <submittedName>
        <fullName evidence="1">Uncharacterized protein</fullName>
    </submittedName>
</protein>
<dbReference type="EMBL" id="KQ947418">
    <property type="protein sequence ID" value="KUJ15492.1"/>
    <property type="molecule type" value="Genomic_DNA"/>
</dbReference>
<evidence type="ECO:0000313" key="1">
    <source>
        <dbReference type="EMBL" id="KUJ15492.1"/>
    </source>
</evidence>
<dbReference type="GeneID" id="28814825"/>
<sequence>MFRLLVVIVRTRVGRFLFVWWSLVLLVARAPIARINLGSALAPYTRRMTTMIMTRRISMRILEDTKKKMMTTKIDANSAQFKRPTGHYD</sequence>
<keyword evidence="2" id="KW-1185">Reference proteome</keyword>
<proteinExistence type="predicted"/>
<dbReference type="InParanoid" id="A0A194X6R2"/>
<gene>
    <name evidence="1" type="ORF">LY89DRAFT_114611</name>
</gene>
<dbReference type="RefSeq" id="XP_018069847.1">
    <property type="nucleotide sequence ID" value="XM_018205099.1"/>
</dbReference>
<name>A0A194X6R2_MOLSC</name>
<dbReference type="AlphaFoldDB" id="A0A194X6R2"/>
<reference evidence="1 2" key="1">
    <citation type="submission" date="2015-10" db="EMBL/GenBank/DDBJ databases">
        <title>Full genome of DAOMC 229536 Phialocephala scopiformis, a fungal endophyte of spruce producing the potent anti-insectan compound rugulosin.</title>
        <authorList>
            <consortium name="DOE Joint Genome Institute"/>
            <person name="Walker A.K."/>
            <person name="Frasz S.L."/>
            <person name="Seifert K.A."/>
            <person name="Miller J.D."/>
            <person name="Mondo S.J."/>
            <person name="Labutti K."/>
            <person name="Lipzen A."/>
            <person name="Dockter R."/>
            <person name="Kennedy M."/>
            <person name="Grigoriev I.V."/>
            <person name="Spatafora J.W."/>
        </authorList>
    </citation>
    <scope>NUCLEOTIDE SEQUENCE [LARGE SCALE GENOMIC DNA]</scope>
    <source>
        <strain evidence="1 2">CBS 120377</strain>
    </source>
</reference>
<accession>A0A194X6R2</accession>
<dbReference type="KEGG" id="psco:LY89DRAFT_114611"/>
<dbReference type="Proteomes" id="UP000070700">
    <property type="component" value="Unassembled WGS sequence"/>
</dbReference>